<protein>
    <submittedName>
        <fullName evidence="1">Uncharacterized protein</fullName>
    </submittedName>
</protein>
<name>A0ACD0NTK1_9BASI</name>
<dbReference type="EMBL" id="KZ820093">
    <property type="protein sequence ID" value="PWN49130.1"/>
    <property type="molecule type" value="Genomic_DNA"/>
</dbReference>
<proteinExistence type="predicted"/>
<reference evidence="1 2" key="1">
    <citation type="journal article" date="2018" name="Mol. Biol. Evol.">
        <title>Broad Genomic Sampling Reveals a Smut Pathogenic Ancestry of the Fungal Clade Ustilaginomycotina.</title>
        <authorList>
            <person name="Kijpornyongpan T."/>
            <person name="Mondo S.J."/>
            <person name="Barry K."/>
            <person name="Sandor L."/>
            <person name="Lee J."/>
            <person name="Lipzen A."/>
            <person name="Pangilinan J."/>
            <person name="LaButti K."/>
            <person name="Hainaut M."/>
            <person name="Henrissat B."/>
            <person name="Grigoriev I.V."/>
            <person name="Spatafora J.W."/>
            <person name="Aime M.C."/>
        </authorList>
    </citation>
    <scope>NUCLEOTIDE SEQUENCE [LARGE SCALE GENOMIC DNA]</scope>
    <source>
        <strain evidence="1 2">SA 807</strain>
    </source>
</reference>
<keyword evidence="2" id="KW-1185">Reference proteome</keyword>
<accession>A0ACD0NTK1</accession>
<sequence length="53" mass="5603">MIPAPIPNPSPSIPDPRSPDPQFLCPSLNTPASNLGGEGHVEGKPMCTIPQLW</sequence>
<organism evidence="1 2">
    <name type="scientific">Violaceomyces palustris</name>
    <dbReference type="NCBI Taxonomy" id="1673888"/>
    <lineage>
        <taxon>Eukaryota</taxon>
        <taxon>Fungi</taxon>
        <taxon>Dikarya</taxon>
        <taxon>Basidiomycota</taxon>
        <taxon>Ustilaginomycotina</taxon>
        <taxon>Ustilaginomycetes</taxon>
        <taxon>Violaceomycetales</taxon>
        <taxon>Violaceomycetaceae</taxon>
        <taxon>Violaceomyces</taxon>
    </lineage>
</organism>
<evidence type="ECO:0000313" key="1">
    <source>
        <dbReference type="EMBL" id="PWN49130.1"/>
    </source>
</evidence>
<dbReference type="Proteomes" id="UP000245626">
    <property type="component" value="Unassembled WGS sequence"/>
</dbReference>
<gene>
    <name evidence="1" type="ORF">IE53DRAFT_388674</name>
</gene>
<evidence type="ECO:0000313" key="2">
    <source>
        <dbReference type="Proteomes" id="UP000245626"/>
    </source>
</evidence>